<evidence type="ECO:0000256" key="5">
    <source>
        <dbReference type="ARBA" id="ARBA00023242"/>
    </source>
</evidence>
<name>A0ABP0GE35_CLALP</name>
<feature type="region of interest" description="Disordered" evidence="6">
    <location>
        <begin position="526"/>
        <end position="545"/>
    </location>
</feature>
<dbReference type="SMART" id="SM01014">
    <property type="entry name" value="ARID"/>
    <property type="match status" value="1"/>
</dbReference>
<dbReference type="InterPro" id="IPR001606">
    <property type="entry name" value="ARID_dom"/>
</dbReference>
<evidence type="ECO:0000256" key="6">
    <source>
        <dbReference type="SAM" id="MobiDB-lite"/>
    </source>
</evidence>
<dbReference type="Pfam" id="PF08169">
    <property type="entry name" value="RBB1NT"/>
    <property type="match status" value="1"/>
</dbReference>
<dbReference type="CDD" id="cd20389">
    <property type="entry name" value="Tudor_ARID4_rpt1"/>
    <property type="match status" value="1"/>
</dbReference>
<dbReference type="PANTHER" id="PTHR13964">
    <property type="entry name" value="RBP-RELATED"/>
    <property type="match status" value="1"/>
</dbReference>
<feature type="region of interest" description="Disordered" evidence="6">
    <location>
        <begin position="1005"/>
        <end position="1135"/>
    </location>
</feature>
<dbReference type="Gene3D" id="1.10.150.60">
    <property type="entry name" value="ARID DNA-binding domain"/>
    <property type="match status" value="1"/>
</dbReference>
<feature type="compositionally biased region" description="Basic and acidic residues" evidence="6">
    <location>
        <begin position="160"/>
        <end position="171"/>
    </location>
</feature>
<organism evidence="8 9">
    <name type="scientific">Clavelina lepadiformis</name>
    <name type="common">Light-bulb sea squirt</name>
    <name type="synonym">Ascidia lepadiformis</name>
    <dbReference type="NCBI Taxonomy" id="159417"/>
    <lineage>
        <taxon>Eukaryota</taxon>
        <taxon>Metazoa</taxon>
        <taxon>Chordata</taxon>
        <taxon>Tunicata</taxon>
        <taxon>Ascidiacea</taxon>
        <taxon>Aplousobranchia</taxon>
        <taxon>Clavelinidae</taxon>
        <taxon>Clavelina</taxon>
    </lineage>
</organism>
<feature type="domain" description="ARID" evidence="7">
    <location>
        <begin position="317"/>
        <end position="409"/>
    </location>
</feature>
<feature type="compositionally biased region" description="Basic and acidic residues" evidence="6">
    <location>
        <begin position="1177"/>
        <end position="1191"/>
    </location>
</feature>
<dbReference type="InterPro" id="IPR016197">
    <property type="entry name" value="Chromo-like_dom_sf"/>
</dbReference>
<evidence type="ECO:0000256" key="2">
    <source>
        <dbReference type="ARBA" id="ARBA00023015"/>
    </source>
</evidence>
<keyword evidence="1" id="KW-0156">Chromatin regulator</keyword>
<dbReference type="InterPro" id="IPR012603">
    <property type="entry name" value="ARID4A/B_PWWP"/>
</dbReference>
<dbReference type="Pfam" id="PF01388">
    <property type="entry name" value="ARID"/>
    <property type="match status" value="1"/>
</dbReference>
<dbReference type="InterPro" id="IPR051232">
    <property type="entry name" value="ARID/SWI1_ChromRemod"/>
</dbReference>
<dbReference type="Gene3D" id="2.30.30.140">
    <property type="match status" value="3"/>
</dbReference>
<keyword evidence="3" id="KW-0238">DNA-binding</keyword>
<feature type="compositionally biased region" description="Basic and acidic residues" evidence="6">
    <location>
        <begin position="1051"/>
        <end position="1067"/>
    </location>
</feature>
<dbReference type="CDD" id="cd16868">
    <property type="entry name" value="ARID_ARID4"/>
    <property type="match status" value="1"/>
</dbReference>
<dbReference type="SUPFAM" id="SSF54160">
    <property type="entry name" value="Chromo domain-like"/>
    <property type="match status" value="1"/>
</dbReference>
<feature type="compositionally biased region" description="Low complexity" evidence="6">
    <location>
        <begin position="1021"/>
        <end position="1037"/>
    </location>
</feature>
<feature type="region of interest" description="Disordered" evidence="6">
    <location>
        <begin position="615"/>
        <end position="649"/>
    </location>
</feature>
<dbReference type="CDD" id="cd20104">
    <property type="entry name" value="MBT_PHF20L1-like"/>
    <property type="match status" value="1"/>
</dbReference>
<protein>
    <recommendedName>
        <fullName evidence="7">ARID domain-containing protein</fullName>
    </recommendedName>
</protein>
<gene>
    <name evidence="8" type="ORF">CVLEPA_LOCUS22684</name>
</gene>
<feature type="region of interest" description="Disordered" evidence="6">
    <location>
        <begin position="1167"/>
        <end position="1230"/>
    </location>
</feature>
<feature type="region of interest" description="Disordered" evidence="6">
    <location>
        <begin position="748"/>
        <end position="784"/>
    </location>
</feature>
<accession>A0ABP0GE35</accession>
<dbReference type="InterPro" id="IPR000953">
    <property type="entry name" value="Chromo/chromo_shadow_dom"/>
</dbReference>
<evidence type="ECO:0000256" key="1">
    <source>
        <dbReference type="ARBA" id="ARBA00022853"/>
    </source>
</evidence>
<feature type="compositionally biased region" description="Basic residues" evidence="6">
    <location>
        <begin position="700"/>
        <end position="712"/>
    </location>
</feature>
<dbReference type="SMART" id="SM00298">
    <property type="entry name" value="CHROMO"/>
    <property type="match status" value="1"/>
</dbReference>
<feature type="region of interest" description="Disordered" evidence="6">
    <location>
        <begin position="694"/>
        <end position="734"/>
    </location>
</feature>
<dbReference type="PROSITE" id="PS51011">
    <property type="entry name" value="ARID"/>
    <property type="match status" value="1"/>
</dbReference>
<evidence type="ECO:0000256" key="3">
    <source>
        <dbReference type="ARBA" id="ARBA00023125"/>
    </source>
</evidence>
<feature type="compositionally biased region" description="Low complexity" evidence="6">
    <location>
        <begin position="1192"/>
        <end position="1201"/>
    </location>
</feature>
<keyword evidence="5" id="KW-0539">Nucleus</keyword>
<dbReference type="InterPro" id="IPR025995">
    <property type="entry name" value="Tudor-knot"/>
</dbReference>
<reference evidence="8 9" key="1">
    <citation type="submission" date="2024-02" db="EMBL/GenBank/DDBJ databases">
        <authorList>
            <person name="Daric V."/>
            <person name="Darras S."/>
        </authorList>
    </citation>
    <scope>NUCLEOTIDE SEQUENCE [LARGE SCALE GENOMIC DNA]</scope>
</reference>
<dbReference type="InterPro" id="IPR036431">
    <property type="entry name" value="ARID_dom_sf"/>
</dbReference>
<evidence type="ECO:0000259" key="7">
    <source>
        <dbReference type="PROSITE" id="PS51011"/>
    </source>
</evidence>
<feature type="region of interest" description="Disordered" evidence="6">
    <location>
        <begin position="131"/>
        <end position="192"/>
    </location>
</feature>
<dbReference type="Pfam" id="PF11717">
    <property type="entry name" value="Tudor-knot"/>
    <property type="match status" value="1"/>
</dbReference>
<sequence>MEELEQHYLRVGTEVSAKYRGAFCEAKIKSVKQNVIFRVASKKDGKSYSITEECINGPLKIGATVEAQFPDMQGWHEGIINGAKDKSVYTVEFDDGDVRSLSRGSLCLQGVRHFAESETLDHLPLTDPENFGTPVLSFKRKPKRKTTLNAQNETDDVDSDDQKSPDRETHTKQKSVKVKDEETDSASEDKKRKKWLADPLMGRLVLVEPLDKRKHWYPGVCVNPLCAEDWDEMQDNFVVVRSFKNGKLIKVSRCEPLSKHNMPAKVEQSWRDVLDSALAWEKSGIIPEVWRTDMRYILNADADEKESPKKTKPTQEEEKNNDFLEQLYKFMEDRGSPMNKTPILGYKDLDLFLLYSLVQAKGGFHNITQSSDWREIYSDLGIPKLTQAAGHHVKNAYTKYLLGFEEYLMSFKNTTCKMTKKQLQRTQRLSKGKLSKISGRISPLVSNDDDTDTSTRRASRRRKLSETVSVADDYEIYPPLKENRRCKRSKFEGDNRLESDMDDTGSSTGSEKSVVRGNALSGNIDLAKSDVKSERKRTNSGSLTRRKGVSYKAGDKLLVKYGKDSFKLYEAKVVDLELQDEKEVQYYVHYAGWNSRHDEWIKPWRIASIVTENNDTPSFPALKGTQKRSKTPTLSEEKKNTDDAAPSSCSSNLFQTTVKVLNCSSPLASVMARKRGLPTAESIAKVDPKQEVAKVDQFGGKKKYRGRIRRRSTSSSTPPPNTDSTNESKRAASMEKCLSGNITSCATEQHMDNPTRSEDKSVGQTTPNFPSNRRTSGRRSKSPAYLRDATLYGLTKCKRSNSSASAVDALSNNELPDVDDLSSETSSRSVESPSECSRASPLTLWTELEKPASNSPKGSTKDEKLSLIKEESHVAGDQKISNVCEKPLSNKDDCDEDKPCVDKNDNEGCDDDQTSDLILTTRCASNANSMEVEVTDSKDSNLNEKLHQLEEENNLGDINDELSALPCSNASVFPVVALPEEVPLTSPLVVQPLPVNAASSSKVLVENTPPTTPEASPQYFNENESTSSGNTESNSPNAVEHLPPSLSPKYVENKQPEPSDGSHDCLHKNKSKTQINGRRNSKSDGSKARSRSTGESDSEEDNLKSKHSKTRRRPKKKVKPDPPSAPHPVILDELSKMTPDERIRILQNKLIEMRKVYQQLKQEVSSIDRKRKRAKRREQAVNEQVLDKKCDSSSPSKLDSMSAEKIEMESDADSPSAIATSDASTILPFT</sequence>
<dbReference type="PANTHER" id="PTHR13964:SF27">
    <property type="entry name" value="HAT-TRICK, ISOFORM D"/>
    <property type="match status" value="1"/>
</dbReference>
<evidence type="ECO:0000313" key="8">
    <source>
        <dbReference type="EMBL" id="CAK8690039.1"/>
    </source>
</evidence>
<dbReference type="SUPFAM" id="SSF46774">
    <property type="entry name" value="ARID-like"/>
    <property type="match status" value="1"/>
</dbReference>
<feature type="compositionally biased region" description="Basic and acidic residues" evidence="6">
    <location>
        <begin position="749"/>
        <end position="761"/>
    </location>
</feature>
<dbReference type="EMBL" id="CAWYQH010000112">
    <property type="protein sequence ID" value="CAK8690039.1"/>
    <property type="molecule type" value="Genomic_DNA"/>
</dbReference>
<dbReference type="Proteomes" id="UP001642483">
    <property type="component" value="Unassembled WGS sequence"/>
</dbReference>
<feature type="compositionally biased region" description="Polar residues" evidence="6">
    <location>
        <begin position="762"/>
        <end position="774"/>
    </location>
</feature>
<feature type="region of interest" description="Disordered" evidence="6">
    <location>
        <begin position="495"/>
        <end position="519"/>
    </location>
</feature>
<evidence type="ECO:0000256" key="4">
    <source>
        <dbReference type="ARBA" id="ARBA00023163"/>
    </source>
</evidence>
<feature type="region of interest" description="Disordered" evidence="6">
    <location>
        <begin position="814"/>
        <end position="864"/>
    </location>
</feature>
<dbReference type="CDD" id="cd20390">
    <property type="entry name" value="Tudor_ARID4_rpt2"/>
    <property type="match status" value="1"/>
</dbReference>
<feature type="compositionally biased region" description="Basic and acidic residues" evidence="6">
    <location>
        <begin position="527"/>
        <end position="537"/>
    </location>
</feature>
<keyword evidence="2" id="KW-0805">Transcription regulation</keyword>
<keyword evidence="4" id="KW-0804">Transcription</keyword>
<evidence type="ECO:0000313" key="9">
    <source>
        <dbReference type="Proteomes" id="UP001642483"/>
    </source>
</evidence>
<feature type="region of interest" description="Disordered" evidence="6">
    <location>
        <begin position="440"/>
        <end position="464"/>
    </location>
</feature>
<proteinExistence type="predicted"/>
<comment type="caution">
    <text evidence="8">The sequence shown here is derived from an EMBL/GenBank/DDBJ whole genome shotgun (WGS) entry which is preliminary data.</text>
</comment>
<keyword evidence="9" id="KW-1185">Reference proteome</keyword>
<dbReference type="SMART" id="SM00501">
    <property type="entry name" value="BRIGHT"/>
    <property type="match status" value="1"/>
</dbReference>
<feature type="compositionally biased region" description="Basic residues" evidence="6">
    <location>
        <begin position="1105"/>
        <end position="1118"/>
    </location>
</feature>
<feature type="compositionally biased region" description="Low complexity" evidence="6">
    <location>
        <begin position="823"/>
        <end position="837"/>
    </location>
</feature>